<evidence type="ECO:0000313" key="5">
    <source>
        <dbReference type="EMBL" id="WNY25506.1"/>
    </source>
</evidence>
<feature type="domain" description="GLUG" evidence="4">
    <location>
        <begin position="828"/>
        <end position="854"/>
    </location>
</feature>
<keyword evidence="1" id="KW-0169">Cobalamin biosynthesis</keyword>
<evidence type="ECO:0000256" key="2">
    <source>
        <dbReference type="ARBA" id="ARBA00023285"/>
    </source>
</evidence>
<dbReference type="EMBL" id="CP131060">
    <property type="protein sequence ID" value="WNY25506.1"/>
    <property type="molecule type" value="Genomic_DNA"/>
</dbReference>
<dbReference type="InterPro" id="IPR050963">
    <property type="entry name" value="Sirohydro_Cobaltochel/CbiX"/>
</dbReference>
<name>A0AA96ZVJ3_9EURY</name>
<keyword evidence="2" id="KW-0170">Cobalt</keyword>
<dbReference type="PANTHER" id="PTHR33542">
    <property type="entry name" value="SIROHYDROCHLORIN FERROCHELATASE, CHLOROPLASTIC"/>
    <property type="match status" value="1"/>
</dbReference>
<protein>
    <recommendedName>
        <fullName evidence="4">GLUG domain-containing protein</fullName>
    </recommendedName>
</protein>
<dbReference type="Proteomes" id="UP001303587">
    <property type="component" value="Chromosome"/>
</dbReference>
<accession>A0AA96ZVJ3</accession>
<keyword evidence="6" id="KW-1185">Reference proteome</keyword>
<dbReference type="Pfam" id="PF07581">
    <property type="entry name" value="Glug"/>
    <property type="match status" value="1"/>
</dbReference>
<organism evidence="5 6">
    <name type="scientific">Methanolapillus millepedarum</name>
    <dbReference type="NCBI Taxonomy" id="3028296"/>
    <lineage>
        <taxon>Archaea</taxon>
        <taxon>Methanobacteriati</taxon>
        <taxon>Methanobacteriota</taxon>
        <taxon>Stenosarchaea group</taxon>
        <taxon>Methanomicrobia</taxon>
        <taxon>Methanosarcinales</taxon>
        <taxon>Methanosarcinaceae</taxon>
        <taxon>Methanolapillus</taxon>
    </lineage>
</organism>
<feature type="region of interest" description="Disordered" evidence="3">
    <location>
        <begin position="22"/>
        <end position="69"/>
    </location>
</feature>
<sequence length="976" mass="103702">MIMIVIVVLLTAMMAGCLNQDADTESAGSGLSSPSGNEGTNNSTNETTNDTNTSTSSSNASSSSSSSLPVIVANSSTGGGGSVTPWLATVSNPFIGTWVSDPDENGMTLVFKGHSDGTFDYEIRNMPPGMSDAFGIPEDGLGDGAYLVRKDLDGTSVVVSYYDFGMVSPGKFVVINDNLIQLTEFETTESGGKSYGESTNLHREGPLVRSDYVNTTLSDSIFIMGSAEIGWGLDLTEEIPEDMPEDEREFMEFMLGTWGKDYFPSLLQFNPDSTVFCTFIDMGWLMEDFGFMENAPRDITFPFSYAFYNDEDDGNDRLIIYTEEGAGENGLLVLACDYSTMGNNYLTYTYCDIQDGFAAPSTETLVSWMYPYVNPKVIDEDNNEAGVMFLTMPDLEIYADQINLAEENGFVWAHEVSVAENSSSENVIGKPNQLASGVYPSGFKFCIETAIEDDDPLRPAIGFGNLFLFTSDNIGPAYGELEEIMDDAIENGEDVGGWVLMDSGTLTSRGIHVYMTNAAMDEPKEITDRISFGMTSLDTNEDSINDSILFSYGAIMVDDALGREGLELNIALEEELVWDDGEKDGNITGELWIALDSIAAAGDGTLSDPYQIETAEQLNQVRYNLDKHFILIDDIDLSEYTNWRPIGTFAPLSDAPEDAETPNMAWAFTGTFDGNGHTISNLTINQPAGFAVGLFGCVVGTDGEDASLYNLTVEDADVTGAVLVGSVVGFAFDCTLEDISLTGDNTISGHNMAGGIVGGSVGHGFGKIIGCNAEADIVVLNISFLYDPKPDGMGLVSGTAGVLGGGLEGFSLADCTAVGTVTATGDDCYGLGGLAGCVFVGPSIENCTADVTITATGSGNDLIGGLLGFSGTPDEDNPTLISDCRVEAVVDVPADAYRVGGLIGGGFYFDDPYYTALYPVPTVFEITNCDTTGSISGGTTVGSIVGLNYLNSLSGCTSGMTWDGDALELIGDTFTI</sequence>
<proteinExistence type="predicted"/>
<dbReference type="AlphaFoldDB" id="A0AA96ZVJ3"/>
<gene>
    <name evidence="5" type="ORF">MsAc7_10580</name>
</gene>
<reference evidence="5 6" key="1">
    <citation type="submission" date="2023-07" db="EMBL/GenBank/DDBJ databases">
        <title>Closed genoem sequence of Methanosarcinaceae archaeon Ac7.</title>
        <authorList>
            <person name="Poehlein A."/>
            <person name="Protasov E."/>
            <person name="Platt K."/>
            <person name="Reeh H."/>
            <person name="Daniel R."/>
            <person name="Brune A."/>
        </authorList>
    </citation>
    <scope>NUCLEOTIDE SEQUENCE [LARGE SCALE GENOMIC DNA]</scope>
    <source>
        <strain evidence="5 6">Ac7</strain>
    </source>
</reference>
<feature type="compositionally biased region" description="Low complexity" evidence="3">
    <location>
        <begin position="32"/>
        <end position="67"/>
    </location>
</feature>
<evidence type="ECO:0000256" key="1">
    <source>
        <dbReference type="ARBA" id="ARBA00022573"/>
    </source>
</evidence>
<dbReference type="Gene3D" id="2.160.20.110">
    <property type="match status" value="1"/>
</dbReference>
<evidence type="ECO:0000256" key="3">
    <source>
        <dbReference type="SAM" id="MobiDB-lite"/>
    </source>
</evidence>
<evidence type="ECO:0000259" key="4">
    <source>
        <dbReference type="Pfam" id="PF07581"/>
    </source>
</evidence>
<evidence type="ECO:0000313" key="6">
    <source>
        <dbReference type="Proteomes" id="UP001303587"/>
    </source>
</evidence>
<dbReference type="PANTHER" id="PTHR33542:SF3">
    <property type="entry name" value="SIROHYDROCHLORIN FERROCHELATASE, CHLOROPLASTIC"/>
    <property type="match status" value="1"/>
</dbReference>
<dbReference type="InterPro" id="IPR011493">
    <property type="entry name" value="GLUG"/>
</dbReference>
<dbReference type="GO" id="GO:0009236">
    <property type="term" value="P:cobalamin biosynthetic process"/>
    <property type="evidence" value="ECO:0007669"/>
    <property type="project" value="UniProtKB-KW"/>
</dbReference>